<dbReference type="InterPro" id="IPR011990">
    <property type="entry name" value="TPR-like_helical_dom_sf"/>
</dbReference>
<feature type="repeat" description="PPR" evidence="2">
    <location>
        <begin position="324"/>
        <end position="358"/>
    </location>
</feature>
<dbReference type="Pfam" id="PF20431">
    <property type="entry name" value="E_motif"/>
    <property type="match status" value="1"/>
</dbReference>
<dbReference type="Proteomes" id="UP000653305">
    <property type="component" value="Unassembled WGS sequence"/>
</dbReference>
<sequence>MKRPLFSQSNAFAYHCSSLLQRCMKPKRLKPCKQIHALLLTKQIDMNVLSLSSKLIGAYACCGDLASSKLLLQKTPNPNVFALNWMILTLTSSGSHEESRNYNNSPNKYTFSAILKSCVGLLDSGLGKQVHGLICKFGLHMDLSVCNALIHMYCNCSIICHARHVFDKMAERDVASWTTIICGYADAGKIDESVILFERMRIEGVKMSKERLVPDLATWNAMISGFVQSQRAVEALELFRNMLISGIKPNQVSLTALLPACGIIASIGTGKEIHGFIYRIELDINVFVASALIDMYSKCGSTKDAQNIFNTTPNKNHDENIQPNEVTLTSVLSACSHGGLVEKGLEIFRSMDKYGVEANKEHYSCLIDLLCRYGSGCKIHGRRDLAEKICERMRVEMNKPGGFVTLSNIYASEGEWGGVEDVRKVMKDKKVIKKPGFSSV</sequence>
<organism evidence="3 4">
    <name type="scientific">Phtheirospermum japonicum</name>
    <dbReference type="NCBI Taxonomy" id="374723"/>
    <lineage>
        <taxon>Eukaryota</taxon>
        <taxon>Viridiplantae</taxon>
        <taxon>Streptophyta</taxon>
        <taxon>Embryophyta</taxon>
        <taxon>Tracheophyta</taxon>
        <taxon>Spermatophyta</taxon>
        <taxon>Magnoliopsida</taxon>
        <taxon>eudicotyledons</taxon>
        <taxon>Gunneridae</taxon>
        <taxon>Pentapetalae</taxon>
        <taxon>asterids</taxon>
        <taxon>lamiids</taxon>
        <taxon>Lamiales</taxon>
        <taxon>Orobanchaceae</taxon>
        <taxon>Orobanchaceae incertae sedis</taxon>
        <taxon>Phtheirospermum</taxon>
    </lineage>
</organism>
<dbReference type="InterPro" id="IPR046960">
    <property type="entry name" value="PPR_At4g14850-like_plant"/>
</dbReference>
<dbReference type="GO" id="GO:0003723">
    <property type="term" value="F:RNA binding"/>
    <property type="evidence" value="ECO:0007669"/>
    <property type="project" value="InterPro"/>
</dbReference>
<dbReference type="InterPro" id="IPR046848">
    <property type="entry name" value="E_motif"/>
</dbReference>
<proteinExistence type="predicted"/>
<evidence type="ECO:0000313" key="4">
    <source>
        <dbReference type="Proteomes" id="UP000653305"/>
    </source>
</evidence>
<dbReference type="Gene3D" id="1.25.40.10">
    <property type="entry name" value="Tetratricopeptide repeat domain"/>
    <property type="match status" value="4"/>
</dbReference>
<name>A0A830CEG0_9LAMI</name>
<evidence type="ECO:0000256" key="2">
    <source>
        <dbReference type="PROSITE-ProRule" id="PRU00708"/>
    </source>
</evidence>
<evidence type="ECO:0000313" key="3">
    <source>
        <dbReference type="EMBL" id="GFP94413.1"/>
    </source>
</evidence>
<dbReference type="EMBL" id="BMAC01000348">
    <property type="protein sequence ID" value="GFP94413.1"/>
    <property type="molecule type" value="Genomic_DNA"/>
</dbReference>
<accession>A0A830CEG0</accession>
<dbReference type="GO" id="GO:0009451">
    <property type="term" value="P:RNA modification"/>
    <property type="evidence" value="ECO:0007669"/>
    <property type="project" value="InterPro"/>
</dbReference>
<dbReference type="PANTHER" id="PTHR47926">
    <property type="entry name" value="PENTATRICOPEPTIDE REPEAT-CONTAINING PROTEIN"/>
    <property type="match status" value="1"/>
</dbReference>
<reference evidence="3" key="1">
    <citation type="submission" date="2020-07" db="EMBL/GenBank/DDBJ databases">
        <title>Ethylene signaling mediates host invasion by parasitic plants.</title>
        <authorList>
            <person name="Yoshida S."/>
        </authorList>
    </citation>
    <scope>NUCLEOTIDE SEQUENCE</scope>
    <source>
        <strain evidence="3">Okayama</strain>
    </source>
</reference>
<keyword evidence="1" id="KW-0677">Repeat</keyword>
<feature type="repeat" description="PPR" evidence="2">
    <location>
        <begin position="173"/>
        <end position="207"/>
    </location>
</feature>
<dbReference type="Pfam" id="PF01535">
    <property type="entry name" value="PPR"/>
    <property type="match status" value="2"/>
</dbReference>
<gene>
    <name evidence="3" type="ORF">PHJA_001585700</name>
</gene>
<dbReference type="FunFam" id="1.25.40.10:FF:000344">
    <property type="entry name" value="Pentatricopeptide repeat-containing protein"/>
    <property type="match status" value="1"/>
</dbReference>
<dbReference type="PANTHER" id="PTHR47926:SF453">
    <property type="entry name" value="PENTATRICOPEPTIDE REPEAT (PPR) SUPERFAMILY PROTEIN"/>
    <property type="match status" value="1"/>
</dbReference>
<dbReference type="NCBIfam" id="TIGR00756">
    <property type="entry name" value="PPR"/>
    <property type="match status" value="3"/>
</dbReference>
<dbReference type="InterPro" id="IPR002885">
    <property type="entry name" value="PPR_rpt"/>
</dbReference>
<dbReference type="AlphaFoldDB" id="A0A830CEG0"/>
<dbReference type="PROSITE" id="PS51375">
    <property type="entry name" value="PPR"/>
    <property type="match status" value="3"/>
</dbReference>
<keyword evidence="4" id="KW-1185">Reference proteome</keyword>
<feature type="repeat" description="PPR" evidence="2">
    <location>
        <begin position="215"/>
        <end position="249"/>
    </location>
</feature>
<protein>
    <submittedName>
        <fullName evidence="3">Putative pentatricopeptide repeat-containing protein at3g49142</fullName>
    </submittedName>
</protein>
<comment type="caution">
    <text evidence="3">The sequence shown here is derived from an EMBL/GenBank/DDBJ whole genome shotgun (WGS) entry which is preliminary data.</text>
</comment>
<dbReference type="OrthoDB" id="185373at2759"/>
<dbReference type="Pfam" id="PF13041">
    <property type="entry name" value="PPR_2"/>
    <property type="match status" value="2"/>
</dbReference>
<evidence type="ECO:0000256" key="1">
    <source>
        <dbReference type="ARBA" id="ARBA00022737"/>
    </source>
</evidence>